<name>A0A1T5PBH9_9BACT</name>
<evidence type="ECO:0000313" key="3">
    <source>
        <dbReference type="Proteomes" id="UP000190166"/>
    </source>
</evidence>
<reference evidence="2 3" key="1">
    <citation type="submission" date="2017-02" db="EMBL/GenBank/DDBJ databases">
        <authorList>
            <person name="Peterson S.W."/>
        </authorList>
    </citation>
    <scope>NUCLEOTIDE SEQUENCE [LARGE SCALE GENOMIC DNA]</scope>
    <source>
        <strain evidence="2 3">DSM 18108</strain>
    </source>
</reference>
<gene>
    <name evidence="2" type="ORF">SAMN05660461_6000</name>
</gene>
<sequence>MEFKNEETGKLFKPTGDKDQRVLQPASEKHGEYDGPLSLVPPEVAQSMYSQGCNLLTRVTGKQSTGTDKG</sequence>
<dbReference type="EMBL" id="FUZZ01000006">
    <property type="protein sequence ID" value="SKD10100.1"/>
    <property type="molecule type" value="Genomic_DNA"/>
</dbReference>
<evidence type="ECO:0000256" key="1">
    <source>
        <dbReference type="SAM" id="MobiDB-lite"/>
    </source>
</evidence>
<protein>
    <submittedName>
        <fullName evidence="2">Uncharacterized protein</fullName>
    </submittedName>
</protein>
<keyword evidence="3" id="KW-1185">Reference proteome</keyword>
<accession>A0A1T5PBH9</accession>
<evidence type="ECO:0000313" key="2">
    <source>
        <dbReference type="EMBL" id="SKD10100.1"/>
    </source>
</evidence>
<dbReference type="STRING" id="393003.SAMN05660461_6000"/>
<feature type="compositionally biased region" description="Basic and acidic residues" evidence="1">
    <location>
        <begin position="1"/>
        <end position="33"/>
    </location>
</feature>
<organism evidence="2 3">
    <name type="scientific">Chitinophaga ginsengisegetis</name>
    <dbReference type="NCBI Taxonomy" id="393003"/>
    <lineage>
        <taxon>Bacteria</taxon>
        <taxon>Pseudomonadati</taxon>
        <taxon>Bacteroidota</taxon>
        <taxon>Chitinophagia</taxon>
        <taxon>Chitinophagales</taxon>
        <taxon>Chitinophagaceae</taxon>
        <taxon>Chitinophaga</taxon>
    </lineage>
</organism>
<dbReference type="RefSeq" id="WP_079473261.1">
    <property type="nucleotide sequence ID" value="NZ_FUZZ01000006.1"/>
</dbReference>
<feature type="region of interest" description="Disordered" evidence="1">
    <location>
        <begin position="1"/>
        <end position="38"/>
    </location>
</feature>
<dbReference type="AlphaFoldDB" id="A0A1T5PBH9"/>
<proteinExistence type="predicted"/>
<dbReference type="Proteomes" id="UP000190166">
    <property type="component" value="Unassembled WGS sequence"/>
</dbReference>